<feature type="region of interest" description="Disordered" evidence="1">
    <location>
        <begin position="1"/>
        <end position="28"/>
    </location>
</feature>
<dbReference type="Proteomes" id="UP000765509">
    <property type="component" value="Unassembled WGS sequence"/>
</dbReference>
<protein>
    <recommendedName>
        <fullName evidence="2">Integrase zinc-binding domain-containing protein</fullName>
    </recommendedName>
</protein>
<dbReference type="AlphaFoldDB" id="A0A9Q3GL12"/>
<gene>
    <name evidence="3" type="ORF">O181_011101</name>
</gene>
<dbReference type="InterPro" id="IPR041588">
    <property type="entry name" value="Integrase_H2C2"/>
</dbReference>
<proteinExistence type="predicted"/>
<dbReference type="Pfam" id="PF17921">
    <property type="entry name" value="Integrase_H2C2"/>
    <property type="match status" value="1"/>
</dbReference>
<name>A0A9Q3GL12_9BASI</name>
<sequence length="160" mass="19187">MPDGLSRSPKGQNEDESERDDFDKEGEWIKPHPVFGLKKVNTSKVEKLSMNKTNNIEIPIKQEGFGKHMQEYLTSFQKRQIFGEENFKRIKRISINFYLEEGKLKRRNQENPQIVVFNEKAQKQNLNKIDGELCHQVENKTYRRIKKRYWWEGMKKIVKK</sequence>
<accession>A0A9Q3GL12</accession>
<feature type="domain" description="Integrase zinc-binding" evidence="2">
    <location>
        <begin position="133"/>
        <end position="160"/>
    </location>
</feature>
<dbReference type="OrthoDB" id="3691706at2759"/>
<evidence type="ECO:0000256" key="1">
    <source>
        <dbReference type="SAM" id="MobiDB-lite"/>
    </source>
</evidence>
<dbReference type="EMBL" id="AVOT02002743">
    <property type="protein sequence ID" value="MBW0471386.1"/>
    <property type="molecule type" value="Genomic_DNA"/>
</dbReference>
<dbReference type="Gene3D" id="1.10.340.70">
    <property type="match status" value="1"/>
</dbReference>
<evidence type="ECO:0000313" key="4">
    <source>
        <dbReference type="Proteomes" id="UP000765509"/>
    </source>
</evidence>
<evidence type="ECO:0000313" key="3">
    <source>
        <dbReference type="EMBL" id="MBW0471386.1"/>
    </source>
</evidence>
<reference evidence="3" key="1">
    <citation type="submission" date="2021-03" db="EMBL/GenBank/DDBJ databases">
        <title>Draft genome sequence of rust myrtle Austropuccinia psidii MF-1, a brazilian biotype.</title>
        <authorList>
            <person name="Quecine M.C."/>
            <person name="Pachon D.M.R."/>
            <person name="Bonatelli M.L."/>
            <person name="Correr F.H."/>
            <person name="Franceschini L.M."/>
            <person name="Leite T.F."/>
            <person name="Margarido G.R.A."/>
            <person name="Almeida C.A."/>
            <person name="Ferrarezi J.A."/>
            <person name="Labate C.A."/>
        </authorList>
    </citation>
    <scope>NUCLEOTIDE SEQUENCE</scope>
    <source>
        <strain evidence="3">MF-1</strain>
    </source>
</reference>
<keyword evidence="4" id="KW-1185">Reference proteome</keyword>
<organism evidence="3 4">
    <name type="scientific">Austropuccinia psidii MF-1</name>
    <dbReference type="NCBI Taxonomy" id="1389203"/>
    <lineage>
        <taxon>Eukaryota</taxon>
        <taxon>Fungi</taxon>
        <taxon>Dikarya</taxon>
        <taxon>Basidiomycota</taxon>
        <taxon>Pucciniomycotina</taxon>
        <taxon>Pucciniomycetes</taxon>
        <taxon>Pucciniales</taxon>
        <taxon>Sphaerophragmiaceae</taxon>
        <taxon>Austropuccinia</taxon>
    </lineage>
</organism>
<evidence type="ECO:0000259" key="2">
    <source>
        <dbReference type="Pfam" id="PF17921"/>
    </source>
</evidence>
<comment type="caution">
    <text evidence="3">The sequence shown here is derived from an EMBL/GenBank/DDBJ whole genome shotgun (WGS) entry which is preliminary data.</text>
</comment>